<sequence length="464" mass="50989">MATKVYTSSASSHVSSANVWPLVLSGYDAAVKQSGRVVRATWAFDQFKRPVHDPRSVNTLSATLSLVWYACVVAFAVLEYRKHVRRPEVTEFTIEPTANLPPMHLTIETMCTRPFACTPGAQVVPLYDPLFAWPRAGPCPSVDGFNRSYTCVHHDEKFDRDNVDVSKGNEVAKAPDAPTRRMLHRHIWTWKQQLTVSQSYAGKSTPCAPSRTVSPKTIFAGHASLNLTDVNTPAPTTRIQRYVSDTAAAVDALFQFLDVDKSGKLDGGVEGKEMKWKSPLSTAMVEAGNVYGDTYIADQYPENFFLNSLLEDSSTIEGAKVVLGEWNKTCADCVTVADWQAVIRQEFFAFEKMTYSKTYNLTAYHPWLAMLYGDITNPNSVGIDASPKDGAVSLDELREAFDYMIRAGTLTAERLAQVVMDVTDPAGGASSAALELCATDVAAGDNQRWSGRWDASYGGYGDPL</sequence>
<dbReference type="AlphaFoldDB" id="A0A830HWS8"/>
<accession>A0A830HWS8</accession>
<keyword evidence="1" id="KW-1133">Transmembrane helix</keyword>
<comment type="caution">
    <text evidence="2">The sequence shown here is derived from an EMBL/GenBank/DDBJ whole genome shotgun (WGS) entry which is preliminary data.</text>
</comment>
<protein>
    <submittedName>
        <fullName evidence="2">Uncharacterized protein</fullName>
    </submittedName>
</protein>
<keyword evidence="3" id="KW-1185">Reference proteome</keyword>
<evidence type="ECO:0000256" key="1">
    <source>
        <dbReference type="SAM" id="Phobius"/>
    </source>
</evidence>
<evidence type="ECO:0000313" key="2">
    <source>
        <dbReference type="EMBL" id="GHP11193.1"/>
    </source>
</evidence>
<feature type="transmembrane region" description="Helical" evidence="1">
    <location>
        <begin position="59"/>
        <end position="78"/>
    </location>
</feature>
<evidence type="ECO:0000313" key="3">
    <source>
        <dbReference type="Proteomes" id="UP000660262"/>
    </source>
</evidence>
<proteinExistence type="predicted"/>
<reference evidence="2" key="1">
    <citation type="submission" date="2020-10" db="EMBL/GenBank/DDBJ databases">
        <title>Unveiling of a novel bifunctional photoreceptor, Dualchrome1, isolated from a cosmopolitan green alga.</title>
        <authorList>
            <person name="Suzuki S."/>
            <person name="Kawachi M."/>
        </authorList>
    </citation>
    <scope>NUCLEOTIDE SEQUENCE</scope>
    <source>
        <strain evidence="2">NIES 2893</strain>
    </source>
</reference>
<organism evidence="2 3">
    <name type="scientific">Pycnococcus provasolii</name>
    <dbReference type="NCBI Taxonomy" id="41880"/>
    <lineage>
        <taxon>Eukaryota</taxon>
        <taxon>Viridiplantae</taxon>
        <taxon>Chlorophyta</taxon>
        <taxon>Pseudoscourfieldiophyceae</taxon>
        <taxon>Pseudoscourfieldiales</taxon>
        <taxon>Pycnococcaceae</taxon>
        <taxon>Pycnococcus</taxon>
    </lineage>
</organism>
<dbReference type="Proteomes" id="UP000660262">
    <property type="component" value="Unassembled WGS sequence"/>
</dbReference>
<keyword evidence="1" id="KW-0812">Transmembrane</keyword>
<dbReference type="EMBL" id="BNJQ01000033">
    <property type="protein sequence ID" value="GHP11193.1"/>
    <property type="molecule type" value="Genomic_DNA"/>
</dbReference>
<gene>
    <name evidence="2" type="ORF">PPROV_000992300</name>
</gene>
<keyword evidence="1" id="KW-0472">Membrane</keyword>
<name>A0A830HWS8_9CHLO</name>